<dbReference type="RefSeq" id="WP_118192910.1">
    <property type="nucleotide sequence ID" value="NZ_QRIB01000021.1"/>
</dbReference>
<proteinExistence type="predicted"/>
<dbReference type="AlphaFoldDB" id="A0A414ZM46"/>
<dbReference type="Proteomes" id="UP000285865">
    <property type="component" value="Unassembled WGS sequence"/>
</dbReference>
<dbReference type="EMBL" id="QRKN01000004">
    <property type="protein sequence ID" value="RHI23279.1"/>
    <property type="molecule type" value="Genomic_DNA"/>
</dbReference>
<name>A0A414ZM46_9FIRM</name>
<gene>
    <name evidence="1" type="ORF">DW172_07930</name>
</gene>
<organism evidence="1 2">
    <name type="scientific">Agathobacter rectalis</name>
    <dbReference type="NCBI Taxonomy" id="39491"/>
    <lineage>
        <taxon>Bacteria</taxon>
        <taxon>Bacillati</taxon>
        <taxon>Bacillota</taxon>
        <taxon>Clostridia</taxon>
        <taxon>Lachnospirales</taxon>
        <taxon>Lachnospiraceae</taxon>
        <taxon>Agathobacter</taxon>
    </lineage>
</organism>
<sequence>MDYDFKWIRPNMSLYHIDKNSPFPITLLNSGNLEDDFNKYAEDFFSAAESVIHYLGEDAAENGDIEKLDLWYFAMVYLYRQSMELLLKANIFKIVTAENDRKLIIGDIRHDLKQGYDKLLELKDLEYTDNDNANWLWKYLADISRIDKESDMFRYPFGNNLNVLFDKQTHISLAATHDNMNKAFNILSELYKTGNFTEQEYEAYSPQLIIEGGHYYQQSVVGYKYAQHSFYTYYSSYEEVGNFLKEKIVDDNKKELFMPMCYMYRNAVELGLKRIIIEDSHIERTKALKILRRKKHSILGLWNSIVDEVDKYSNAPDDDTTLNDTTQYIQAFHDFDQSSDLFRYPCNKNLQVYFSEEKILDIENVASCFEELCNFLDAVDSMLSEIKDYEAEMASYYDYY</sequence>
<reference evidence="1 2" key="1">
    <citation type="submission" date="2018-08" db="EMBL/GenBank/DDBJ databases">
        <title>A genome reference for cultivated species of the human gut microbiota.</title>
        <authorList>
            <person name="Zou Y."/>
            <person name="Xue W."/>
            <person name="Luo G."/>
        </authorList>
    </citation>
    <scope>NUCLEOTIDE SEQUENCE [LARGE SCALE GENOMIC DNA]</scope>
    <source>
        <strain evidence="1 2">AM16-11</strain>
    </source>
</reference>
<accession>A0A414ZM46</accession>
<protein>
    <submittedName>
        <fullName evidence="1">Uncharacterized protein</fullName>
    </submittedName>
</protein>
<evidence type="ECO:0000313" key="2">
    <source>
        <dbReference type="Proteomes" id="UP000285865"/>
    </source>
</evidence>
<evidence type="ECO:0000313" key="1">
    <source>
        <dbReference type="EMBL" id="RHI23279.1"/>
    </source>
</evidence>
<comment type="caution">
    <text evidence="1">The sequence shown here is derived from an EMBL/GenBank/DDBJ whole genome shotgun (WGS) entry which is preliminary data.</text>
</comment>